<dbReference type="Gene3D" id="3.40.50.150">
    <property type="entry name" value="Vaccinia Virus protein VP39"/>
    <property type="match status" value="1"/>
</dbReference>
<dbReference type="EMBL" id="JAMOIL010000038">
    <property type="protein sequence ID" value="MCM0622529.1"/>
    <property type="molecule type" value="Genomic_DNA"/>
</dbReference>
<comment type="caution">
    <text evidence="3">The sequence shown here is derived from an EMBL/GenBank/DDBJ whole genome shotgun (WGS) entry which is preliminary data.</text>
</comment>
<evidence type="ECO:0000259" key="2">
    <source>
        <dbReference type="Pfam" id="PF13649"/>
    </source>
</evidence>
<dbReference type="GO" id="GO:0008168">
    <property type="term" value="F:methyltransferase activity"/>
    <property type="evidence" value="ECO:0007669"/>
    <property type="project" value="UniProtKB-KW"/>
</dbReference>
<dbReference type="RefSeq" id="WP_250828737.1">
    <property type="nucleotide sequence ID" value="NZ_JAMOIL010000038.1"/>
</dbReference>
<proteinExistence type="predicted"/>
<sequence length="253" mass="28622">MNSGSWETVMSDAGDAFDAHYALWTDERKDVASTKKEWARISQLAEISHREYRILDAPCGQARFADPITSAGHEYVGVDRSPFMIEHAKAKSSAQVVLITRDIEDCTFDMEFDLAINWFTSFGYDSDQSSKRCLERLYSALKPGGRLVMEIMNGQWLLNNLSATEKIVQTFDMTYGTVRDVNYVTADGIWHIMDRTYDYSGSQSHSSFAMRVLTADALTNWLHDAGFQSVDIFGSDERPLTNSDPRMHVVAVR</sequence>
<keyword evidence="3" id="KW-0489">Methyltransferase</keyword>
<reference evidence="3" key="1">
    <citation type="submission" date="2022-05" db="EMBL/GenBank/DDBJ databases">
        <authorList>
            <person name="Tuo L."/>
        </authorList>
    </citation>
    <scope>NUCLEOTIDE SEQUENCE</scope>
    <source>
        <strain evidence="3">BSK12Z-4</strain>
    </source>
</reference>
<dbReference type="PANTHER" id="PTHR43861">
    <property type="entry name" value="TRANS-ACONITATE 2-METHYLTRANSFERASE-RELATED"/>
    <property type="match status" value="1"/>
</dbReference>
<evidence type="ECO:0000313" key="4">
    <source>
        <dbReference type="Proteomes" id="UP001139485"/>
    </source>
</evidence>
<dbReference type="Proteomes" id="UP001139485">
    <property type="component" value="Unassembled WGS sequence"/>
</dbReference>
<evidence type="ECO:0000256" key="1">
    <source>
        <dbReference type="ARBA" id="ARBA00022679"/>
    </source>
</evidence>
<evidence type="ECO:0000313" key="3">
    <source>
        <dbReference type="EMBL" id="MCM0622529.1"/>
    </source>
</evidence>
<dbReference type="CDD" id="cd02440">
    <property type="entry name" value="AdoMet_MTases"/>
    <property type="match status" value="1"/>
</dbReference>
<dbReference type="GO" id="GO:0032259">
    <property type="term" value="P:methylation"/>
    <property type="evidence" value="ECO:0007669"/>
    <property type="project" value="UniProtKB-KW"/>
</dbReference>
<dbReference type="Pfam" id="PF13649">
    <property type="entry name" value="Methyltransf_25"/>
    <property type="match status" value="1"/>
</dbReference>
<dbReference type="InterPro" id="IPR029063">
    <property type="entry name" value="SAM-dependent_MTases_sf"/>
</dbReference>
<gene>
    <name evidence="3" type="ORF">M8330_19755</name>
</gene>
<keyword evidence="1" id="KW-0808">Transferase</keyword>
<dbReference type="SUPFAM" id="SSF53335">
    <property type="entry name" value="S-adenosyl-L-methionine-dependent methyltransferases"/>
    <property type="match status" value="1"/>
</dbReference>
<name>A0A9X2DDL6_9ACTN</name>
<organism evidence="3 4">
    <name type="scientific">Nocardioides bruguierae</name>
    <dbReference type="NCBI Taxonomy" id="2945102"/>
    <lineage>
        <taxon>Bacteria</taxon>
        <taxon>Bacillati</taxon>
        <taxon>Actinomycetota</taxon>
        <taxon>Actinomycetes</taxon>
        <taxon>Propionibacteriales</taxon>
        <taxon>Nocardioidaceae</taxon>
        <taxon>Nocardioides</taxon>
    </lineage>
</organism>
<protein>
    <submittedName>
        <fullName evidence="3">Methyltransferase domain-containing protein</fullName>
    </submittedName>
</protein>
<keyword evidence="4" id="KW-1185">Reference proteome</keyword>
<dbReference type="InterPro" id="IPR041698">
    <property type="entry name" value="Methyltransf_25"/>
</dbReference>
<dbReference type="Gene3D" id="2.20.25.110">
    <property type="entry name" value="S-adenosyl-L-methionine-dependent methyltransferases"/>
    <property type="match status" value="1"/>
</dbReference>
<accession>A0A9X2DDL6</accession>
<dbReference type="AlphaFoldDB" id="A0A9X2DDL6"/>
<feature type="domain" description="Methyltransferase" evidence="2">
    <location>
        <begin position="54"/>
        <end position="145"/>
    </location>
</feature>